<name>A0ABV1H1Y8_9FIRM</name>
<reference evidence="2" key="1">
    <citation type="submission" date="2024-03" db="EMBL/GenBank/DDBJ databases">
        <title>Human intestinal bacterial collection.</title>
        <authorList>
            <person name="Pauvert C."/>
            <person name="Hitch T.C.A."/>
            <person name="Clavel T."/>
        </authorList>
    </citation>
    <scope>NUCLEOTIDE SEQUENCE [LARGE SCALE GENOMIC DNA]</scope>
    <source>
        <strain evidence="2">CLA-AA-H89B</strain>
    </source>
</reference>
<evidence type="ECO:0000313" key="2">
    <source>
        <dbReference type="EMBL" id="MEQ2553711.1"/>
    </source>
</evidence>
<proteinExistence type="predicted"/>
<dbReference type="EMBL" id="JBBMFS010000001">
    <property type="protein sequence ID" value="MEQ2553711.1"/>
    <property type="molecule type" value="Genomic_DNA"/>
</dbReference>
<accession>A0ABV1H1Y8</accession>
<comment type="caution">
    <text evidence="2">The sequence shown here is derived from an EMBL/GenBank/DDBJ whole genome shotgun (WGS) entry which is preliminary data.</text>
</comment>
<dbReference type="Pfam" id="PF07561">
    <property type="entry name" value="DUF1540"/>
    <property type="match status" value="2"/>
</dbReference>
<gene>
    <name evidence="2" type="ORF">WMO37_01600</name>
</gene>
<keyword evidence="3" id="KW-1185">Reference proteome</keyword>
<evidence type="ECO:0000259" key="1">
    <source>
        <dbReference type="Pfam" id="PF07561"/>
    </source>
</evidence>
<feature type="domain" description="DUF1540" evidence="1">
    <location>
        <begin position="62"/>
        <end position="100"/>
    </location>
</feature>
<evidence type="ECO:0000313" key="3">
    <source>
        <dbReference type="Proteomes" id="UP001546774"/>
    </source>
</evidence>
<dbReference type="Proteomes" id="UP001546774">
    <property type="component" value="Unassembled WGS sequence"/>
</dbReference>
<protein>
    <submittedName>
        <fullName evidence="2">DUF1540 domain-containing protein</fullName>
    </submittedName>
</protein>
<sequence length="103" mass="11092">MAQLDCNVKSCCHNEDNCCCLSSIEVNGSNACNCEDTCCGSYFEDKSGEKNSAQTPHVSLSIACQATNCMYNDDKVCHADHVDISGIRATAAHETVCATFQEK</sequence>
<organism evidence="2 3">
    <name type="scientific">Lachnospira intestinalis</name>
    <dbReference type="NCBI Taxonomy" id="3133158"/>
    <lineage>
        <taxon>Bacteria</taxon>
        <taxon>Bacillati</taxon>
        <taxon>Bacillota</taxon>
        <taxon>Clostridia</taxon>
        <taxon>Lachnospirales</taxon>
        <taxon>Lachnospiraceae</taxon>
        <taxon>Lachnospira</taxon>
    </lineage>
</organism>
<dbReference type="InterPro" id="IPR011437">
    <property type="entry name" value="DUF1540"/>
</dbReference>
<feature type="domain" description="DUF1540" evidence="1">
    <location>
        <begin position="5"/>
        <end position="42"/>
    </location>
</feature>